<keyword evidence="2" id="KW-1185">Reference proteome</keyword>
<dbReference type="EMBL" id="JBGMDY010000001">
    <property type="protein sequence ID" value="KAL2349036.1"/>
    <property type="molecule type" value="Genomic_DNA"/>
</dbReference>
<name>A0ABD1NMA1_9FABA</name>
<dbReference type="Proteomes" id="UP001603857">
    <property type="component" value="Unassembled WGS sequence"/>
</dbReference>
<proteinExistence type="predicted"/>
<sequence length="94" mass="10765">MLHDSQPPKTFGTELSTFHYGSEEQVDGAVCLHKIGEADEKISSEHVFHKGCLDTMKAMCPLCIGLTRPLTQPRAEVLFFQFSAQNNRDRWWLR</sequence>
<protein>
    <recommendedName>
        <fullName evidence="3">RING-type domain-containing protein</fullName>
    </recommendedName>
</protein>
<evidence type="ECO:0000313" key="1">
    <source>
        <dbReference type="EMBL" id="KAL2349036.1"/>
    </source>
</evidence>
<evidence type="ECO:0000313" key="2">
    <source>
        <dbReference type="Proteomes" id="UP001603857"/>
    </source>
</evidence>
<accession>A0ABD1NMA1</accession>
<organism evidence="1 2">
    <name type="scientific">Flemingia macrophylla</name>
    <dbReference type="NCBI Taxonomy" id="520843"/>
    <lineage>
        <taxon>Eukaryota</taxon>
        <taxon>Viridiplantae</taxon>
        <taxon>Streptophyta</taxon>
        <taxon>Embryophyta</taxon>
        <taxon>Tracheophyta</taxon>
        <taxon>Spermatophyta</taxon>
        <taxon>Magnoliopsida</taxon>
        <taxon>eudicotyledons</taxon>
        <taxon>Gunneridae</taxon>
        <taxon>Pentapetalae</taxon>
        <taxon>rosids</taxon>
        <taxon>fabids</taxon>
        <taxon>Fabales</taxon>
        <taxon>Fabaceae</taxon>
        <taxon>Papilionoideae</taxon>
        <taxon>50 kb inversion clade</taxon>
        <taxon>NPAAA clade</taxon>
        <taxon>indigoferoid/millettioid clade</taxon>
        <taxon>Phaseoleae</taxon>
        <taxon>Flemingia</taxon>
    </lineage>
</organism>
<comment type="caution">
    <text evidence="1">The sequence shown here is derived from an EMBL/GenBank/DDBJ whole genome shotgun (WGS) entry which is preliminary data.</text>
</comment>
<gene>
    <name evidence="1" type="ORF">Fmac_003036</name>
</gene>
<dbReference type="AlphaFoldDB" id="A0ABD1NMA1"/>
<reference evidence="1 2" key="1">
    <citation type="submission" date="2024-08" db="EMBL/GenBank/DDBJ databases">
        <title>Insights into the chromosomal genome structure of Flemingia macrophylla.</title>
        <authorList>
            <person name="Ding Y."/>
            <person name="Zhao Y."/>
            <person name="Bi W."/>
            <person name="Wu M."/>
            <person name="Zhao G."/>
            <person name="Gong Y."/>
            <person name="Li W."/>
            <person name="Zhang P."/>
        </authorList>
    </citation>
    <scope>NUCLEOTIDE SEQUENCE [LARGE SCALE GENOMIC DNA]</scope>
    <source>
        <strain evidence="1">DYQJB</strain>
        <tissue evidence="1">Leaf</tissue>
    </source>
</reference>
<evidence type="ECO:0008006" key="3">
    <source>
        <dbReference type="Google" id="ProtNLM"/>
    </source>
</evidence>